<dbReference type="EMBL" id="JAHQIW010005350">
    <property type="protein sequence ID" value="KAJ1365732.1"/>
    <property type="molecule type" value="Genomic_DNA"/>
</dbReference>
<evidence type="ECO:0000313" key="3">
    <source>
        <dbReference type="Proteomes" id="UP001196413"/>
    </source>
</evidence>
<sequence length="246" mass="27105">MRGRLLHLLCYLAGLPVGERIGNGIIGLRANCTTIATTGKNTLMHSAVREDCWSQLFFAWIELICRNEQPLLSRLVKKDAAESVRLTSLCTRSAGYIDAMDTDKESYGDDISFQNNDGCATGEWMYTAAALCGRALFYVPLDSPDYIYEMDVRKVTISNVLLISIQRSICFRTILISLEGCALYVECSDDMSTRKWYSAIKDALSVPSTVLEDCRLTADNVPIDGFQVHAPANVDSSTLVDSVGSS</sequence>
<reference evidence="2" key="1">
    <citation type="submission" date="2021-06" db="EMBL/GenBank/DDBJ databases">
        <title>Parelaphostrongylus tenuis whole genome reference sequence.</title>
        <authorList>
            <person name="Garwood T.J."/>
            <person name="Larsen P.A."/>
            <person name="Fountain-Jones N.M."/>
            <person name="Garbe J.R."/>
            <person name="Macchietto M.G."/>
            <person name="Kania S.A."/>
            <person name="Gerhold R.W."/>
            <person name="Richards J.E."/>
            <person name="Wolf T.M."/>
        </authorList>
    </citation>
    <scope>NUCLEOTIDE SEQUENCE</scope>
    <source>
        <strain evidence="2">MNPRO001-30</strain>
        <tissue evidence="2">Meninges</tissue>
    </source>
</reference>
<dbReference type="Proteomes" id="UP001196413">
    <property type="component" value="Unassembled WGS sequence"/>
</dbReference>
<dbReference type="AlphaFoldDB" id="A0AAD5MWD6"/>
<evidence type="ECO:0008006" key="4">
    <source>
        <dbReference type="Google" id="ProtNLM"/>
    </source>
</evidence>
<accession>A0AAD5MWD6</accession>
<protein>
    <recommendedName>
        <fullName evidence="4">PH domain-containing protein</fullName>
    </recommendedName>
</protein>
<evidence type="ECO:0000256" key="1">
    <source>
        <dbReference type="SAM" id="SignalP"/>
    </source>
</evidence>
<evidence type="ECO:0000313" key="2">
    <source>
        <dbReference type="EMBL" id="KAJ1365732.1"/>
    </source>
</evidence>
<organism evidence="2 3">
    <name type="scientific">Parelaphostrongylus tenuis</name>
    <name type="common">Meningeal worm</name>
    <dbReference type="NCBI Taxonomy" id="148309"/>
    <lineage>
        <taxon>Eukaryota</taxon>
        <taxon>Metazoa</taxon>
        <taxon>Ecdysozoa</taxon>
        <taxon>Nematoda</taxon>
        <taxon>Chromadorea</taxon>
        <taxon>Rhabditida</taxon>
        <taxon>Rhabditina</taxon>
        <taxon>Rhabditomorpha</taxon>
        <taxon>Strongyloidea</taxon>
        <taxon>Metastrongylidae</taxon>
        <taxon>Parelaphostrongylus</taxon>
    </lineage>
</organism>
<feature type="signal peptide" evidence="1">
    <location>
        <begin position="1"/>
        <end position="18"/>
    </location>
</feature>
<keyword evidence="1" id="KW-0732">Signal</keyword>
<feature type="chain" id="PRO_5042194117" description="PH domain-containing protein" evidence="1">
    <location>
        <begin position="19"/>
        <end position="246"/>
    </location>
</feature>
<comment type="caution">
    <text evidence="2">The sequence shown here is derived from an EMBL/GenBank/DDBJ whole genome shotgun (WGS) entry which is preliminary data.</text>
</comment>
<gene>
    <name evidence="2" type="ORF">KIN20_026153</name>
</gene>
<keyword evidence="3" id="KW-1185">Reference proteome</keyword>
<name>A0AAD5MWD6_PARTN</name>
<proteinExistence type="predicted"/>